<reference evidence="2" key="1">
    <citation type="journal article" date="2020" name="Stud. Mycol.">
        <title>101 Dothideomycetes genomes: a test case for predicting lifestyles and emergence of pathogens.</title>
        <authorList>
            <person name="Haridas S."/>
            <person name="Albert R."/>
            <person name="Binder M."/>
            <person name="Bloem J."/>
            <person name="Labutti K."/>
            <person name="Salamov A."/>
            <person name="Andreopoulos B."/>
            <person name="Baker S."/>
            <person name="Barry K."/>
            <person name="Bills G."/>
            <person name="Bluhm B."/>
            <person name="Cannon C."/>
            <person name="Castanera R."/>
            <person name="Culley D."/>
            <person name="Daum C."/>
            <person name="Ezra D."/>
            <person name="Gonzalez J."/>
            <person name="Henrissat B."/>
            <person name="Kuo A."/>
            <person name="Liang C."/>
            <person name="Lipzen A."/>
            <person name="Lutzoni F."/>
            <person name="Magnuson J."/>
            <person name="Mondo S."/>
            <person name="Nolan M."/>
            <person name="Ohm R."/>
            <person name="Pangilinan J."/>
            <person name="Park H.-J."/>
            <person name="Ramirez L."/>
            <person name="Alfaro M."/>
            <person name="Sun H."/>
            <person name="Tritt A."/>
            <person name="Yoshinaga Y."/>
            <person name="Zwiers L.-H."/>
            <person name="Turgeon B."/>
            <person name="Goodwin S."/>
            <person name="Spatafora J."/>
            <person name="Crous P."/>
            <person name="Grigoriev I."/>
        </authorList>
    </citation>
    <scope>NUCLEOTIDE SEQUENCE</scope>
    <source>
        <strain evidence="2">CBS 207.26</strain>
    </source>
</reference>
<accession>A0A6A6DE17</accession>
<sequence>MAILRPFRAKSPVQNPSETVIIYISDSDSDESSGLATEYDFGAVVGANVHDASDDEPSDGGANGDDAADSDADKDEGHGDLANRGDGGDGGSSNHAHDDFDVDSHASDGVSAGQQHERLQESGQM</sequence>
<feature type="region of interest" description="Disordered" evidence="1">
    <location>
        <begin position="47"/>
        <end position="125"/>
    </location>
</feature>
<name>A0A6A6DE17_9PEZI</name>
<evidence type="ECO:0000313" key="2">
    <source>
        <dbReference type="EMBL" id="KAF2176250.1"/>
    </source>
</evidence>
<evidence type="ECO:0000256" key="1">
    <source>
        <dbReference type="SAM" id="MobiDB-lite"/>
    </source>
</evidence>
<organism evidence="2 3">
    <name type="scientific">Zopfia rhizophila CBS 207.26</name>
    <dbReference type="NCBI Taxonomy" id="1314779"/>
    <lineage>
        <taxon>Eukaryota</taxon>
        <taxon>Fungi</taxon>
        <taxon>Dikarya</taxon>
        <taxon>Ascomycota</taxon>
        <taxon>Pezizomycotina</taxon>
        <taxon>Dothideomycetes</taxon>
        <taxon>Dothideomycetes incertae sedis</taxon>
        <taxon>Zopfiaceae</taxon>
        <taxon>Zopfia</taxon>
    </lineage>
</organism>
<dbReference type="AlphaFoldDB" id="A0A6A6DE17"/>
<keyword evidence="3" id="KW-1185">Reference proteome</keyword>
<feature type="compositionally biased region" description="Basic and acidic residues" evidence="1">
    <location>
        <begin position="95"/>
        <end position="106"/>
    </location>
</feature>
<evidence type="ECO:0000313" key="3">
    <source>
        <dbReference type="Proteomes" id="UP000800200"/>
    </source>
</evidence>
<dbReference type="EMBL" id="ML994712">
    <property type="protein sequence ID" value="KAF2176250.1"/>
    <property type="molecule type" value="Genomic_DNA"/>
</dbReference>
<gene>
    <name evidence="2" type="ORF">K469DRAFT_760939</name>
</gene>
<dbReference type="Proteomes" id="UP000800200">
    <property type="component" value="Unassembled WGS sequence"/>
</dbReference>
<feature type="compositionally biased region" description="Basic and acidic residues" evidence="1">
    <location>
        <begin position="75"/>
        <end position="87"/>
    </location>
</feature>
<proteinExistence type="predicted"/>
<protein>
    <submittedName>
        <fullName evidence="2">Uncharacterized protein</fullName>
    </submittedName>
</protein>
<feature type="compositionally biased region" description="Basic and acidic residues" evidence="1">
    <location>
        <begin position="115"/>
        <end position="125"/>
    </location>
</feature>